<sequence>MTHPPRWLTIPALLTITGVFAYPLLRAAWLSLQALNLNTQLQPVFIGLANYQRLWGDSRFWGDLFNTTVFTVTSVSLELVLGLAIALLLHQPSRWRGPLRTIALLPWVLPTAVMALGWAWIFNDPYGVWNDWLQQLGWIAAPINWLGNPRWAWLTLVAADVWKTTPFVAILLLAGRQAIPEDLYEAHCLEGATAWQSFWQITLPLLRPQLAIALLFRSAQAFGLFDLVKVMTGGGPANSTETLALYAYTTALRYLDFGYGATLAIVTAAILAAGLGLIWGLGRSRSTPSGGL</sequence>
<evidence type="ECO:0000256" key="6">
    <source>
        <dbReference type="ARBA" id="ARBA00023136"/>
    </source>
</evidence>
<dbReference type="InterPro" id="IPR000515">
    <property type="entry name" value="MetI-like"/>
</dbReference>
<keyword evidence="4 7" id="KW-0812">Transmembrane</keyword>
<comment type="subcellular location">
    <subcellularLocation>
        <location evidence="1 7">Cell membrane</location>
        <topology evidence="1 7">Multi-pass membrane protein</topology>
    </subcellularLocation>
</comment>
<evidence type="ECO:0000256" key="3">
    <source>
        <dbReference type="ARBA" id="ARBA00022475"/>
    </source>
</evidence>
<feature type="transmembrane region" description="Helical" evidence="7">
    <location>
        <begin position="257"/>
        <end position="282"/>
    </location>
</feature>
<dbReference type="Gene3D" id="1.10.3720.10">
    <property type="entry name" value="MetI-like"/>
    <property type="match status" value="1"/>
</dbReference>
<dbReference type="Pfam" id="PF00528">
    <property type="entry name" value="BPD_transp_1"/>
    <property type="match status" value="1"/>
</dbReference>
<dbReference type="InterPro" id="IPR035906">
    <property type="entry name" value="MetI-like_sf"/>
</dbReference>
<dbReference type="Proteomes" id="UP000001175">
    <property type="component" value="Chromosome"/>
</dbReference>
<evidence type="ECO:0000259" key="8">
    <source>
        <dbReference type="PROSITE" id="PS50928"/>
    </source>
</evidence>
<feature type="transmembrane region" description="Helical" evidence="7">
    <location>
        <begin position="64"/>
        <end position="89"/>
    </location>
</feature>
<evidence type="ECO:0000256" key="7">
    <source>
        <dbReference type="RuleBase" id="RU363032"/>
    </source>
</evidence>
<dbReference type="EMBL" id="AP008231">
    <property type="protein sequence ID" value="BAD78783.1"/>
    <property type="molecule type" value="Genomic_DNA"/>
</dbReference>
<evidence type="ECO:0000256" key="4">
    <source>
        <dbReference type="ARBA" id="ARBA00022692"/>
    </source>
</evidence>
<proteinExistence type="inferred from homology"/>
<dbReference type="CDD" id="cd06261">
    <property type="entry name" value="TM_PBP2"/>
    <property type="match status" value="1"/>
</dbReference>
<dbReference type="KEGG" id="syc:syc0593_d"/>
<keyword evidence="3" id="KW-1003">Cell membrane</keyword>
<dbReference type="GO" id="GO:0055085">
    <property type="term" value="P:transmembrane transport"/>
    <property type="evidence" value="ECO:0007669"/>
    <property type="project" value="InterPro"/>
</dbReference>
<comment type="similarity">
    <text evidence="7">Belongs to the binding-protein-dependent transport system permease family.</text>
</comment>
<dbReference type="GO" id="GO:0005886">
    <property type="term" value="C:plasma membrane"/>
    <property type="evidence" value="ECO:0007669"/>
    <property type="project" value="UniProtKB-SubCell"/>
</dbReference>
<dbReference type="SUPFAM" id="SSF161098">
    <property type="entry name" value="MetI-like"/>
    <property type="match status" value="1"/>
</dbReference>
<dbReference type="PANTHER" id="PTHR43005">
    <property type="entry name" value="BLR7065 PROTEIN"/>
    <property type="match status" value="1"/>
</dbReference>
<keyword evidence="6 7" id="KW-0472">Membrane</keyword>
<dbReference type="PROSITE" id="PS50928">
    <property type="entry name" value="ABC_TM1"/>
    <property type="match status" value="1"/>
</dbReference>
<protein>
    <submittedName>
        <fullName evidence="9">Permease protein of sugar ABC transporter</fullName>
    </submittedName>
</protein>
<dbReference type="GeneID" id="72429801"/>
<evidence type="ECO:0000313" key="9">
    <source>
        <dbReference type="EMBL" id="BAD78783.1"/>
    </source>
</evidence>
<reference evidence="9 10" key="1">
    <citation type="journal article" date="2007" name="Photosyn. Res.">
        <title>Complete nucleotide sequence of the freshwater unicellular cyanobacterium Synechococcus elongatus PCC 6301 chromosome: gene content and organization.</title>
        <authorList>
            <person name="Sugita C."/>
            <person name="Ogata K."/>
            <person name="Shikata M."/>
            <person name="Jikuya H."/>
            <person name="Takano J."/>
            <person name="Furumichi M."/>
            <person name="Kanehisa M."/>
            <person name="Omata T."/>
            <person name="Sugiura M."/>
            <person name="Sugita M."/>
        </authorList>
    </citation>
    <scope>NUCLEOTIDE SEQUENCE [LARGE SCALE GENOMIC DNA]</scope>
    <source>
        <strain evidence="10">ATCC 27144 / PCC 6301 / SAUG 1402/1</strain>
    </source>
</reference>
<feature type="transmembrane region" description="Helical" evidence="7">
    <location>
        <begin position="151"/>
        <end position="174"/>
    </location>
</feature>
<organism evidence="9 10">
    <name type="scientific">Synechococcus sp. (strain ATCC 27144 / PCC 6301 / SAUG 1402/1)</name>
    <name type="common">Anacystis nidulans</name>
    <dbReference type="NCBI Taxonomy" id="269084"/>
    <lineage>
        <taxon>Bacteria</taxon>
        <taxon>Bacillati</taxon>
        <taxon>Cyanobacteriota</taxon>
        <taxon>Cyanophyceae</taxon>
        <taxon>Synechococcales</taxon>
        <taxon>Synechococcaceae</taxon>
        <taxon>Synechococcus</taxon>
    </lineage>
</organism>
<evidence type="ECO:0000256" key="5">
    <source>
        <dbReference type="ARBA" id="ARBA00022989"/>
    </source>
</evidence>
<evidence type="ECO:0000313" key="10">
    <source>
        <dbReference type="Proteomes" id="UP000001175"/>
    </source>
</evidence>
<dbReference type="RefSeq" id="WP_011242905.1">
    <property type="nucleotide sequence ID" value="NC_006576.1"/>
</dbReference>
<dbReference type="PANTHER" id="PTHR43005:SF1">
    <property type="entry name" value="SPERMIDINE_PUTRESCINE TRANSPORT SYSTEM PERMEASE PROTEIN"/>
    <property type="match status" value="1"/>
</dbReference>
<name>A0A0H3K179_SYNP6</name>
<keyword evidence="5 7" id="KW-1133">Transmembrane helix</keyword>
<evidence type="ECO:0000256" key="2">
    <source>
        <dbReference type="ARBA" id="ARBA00022448"/>
    </source>
</evidence>
<dbReference type="eggNOG" id="COG1175">
    <property type="taxonomic scope" value="Bacteria"/>
</dbReference>
<feature type="domain" description="ABC transmembrane type-1" evidence="8">
    <location>
        <begin position="64"/>
        <end position="278"/>
    </location>
</feature>
<dbReference type="AlphaFoldDB" id="A0A0H3K179"/>
<evidence type="ECO:0000256" key="1">
    <source>
        <dbReference type="ARBA" id="ARBA00004651"/>
    </source>
</evidence>
<gene>
    <name evidence="9" type="ordered locus">syc0593_d</name>
</gene>
<keyword evidence="2 7" id="KW-0813">Transport</keyword>
<accession>A0A0H3K179</accession>
<feature type="transmembrane region" description="Helical" evidence="7">
    <location>
        <begin position="101"/>
        <end position="122"/>
    </location>
</feature>